<dbReference type="EMBL" id="CATOUU010000653">
    <property type="protein sequence ID" value="CAI9937956.1"/>
    <property type="molecule type" value="Genomic_DNA"/>
</dbReference>
<feature type="transmembrane region" description="Helical" evidence="1">
    <location>
        <begin position="145"/>
        <end position="165"/>
    </location>
</feature>
<dbReference type="PROSITE" id="PS51257">
    <property type="entry name" value="PROKAR_LIPOPROTEIN"/>
    <property type="match status" value="1"/>
</dbReference>
<evidence type="ECO:0000313" key="2">
    <source>
        <dbReference type="EMBL" id="CAI9937956.1"/>
    </source>
</evidence>
<dbReference type="EMBL" id="CAXDID020000071">
    <property type="protein sequence ID" value="CAL6014646.1"/>
    <property type="molecule type" value="Genomic_DNA"/>
</dbReference>
<organism evidence="2">
    <name type="scientific">Hexamita inflata</name>
    <dbReference type="NCBI Taxonomy" id="28002"/>
    <lineage>
        <taxon>Eukaryota</taxon>
        <taxon>Metamonada</taxon>
        <taxon>Diplomonadida</taxon>
        <taxon>Hexamitidae</taxon>
        <taxon>Hexamitinae</taxon>
        <taxon>Hexamita</taxon>
    </lineage>
</organism>
<evidence type="ECO:0000313" key="4">
    <source>
        <dbReference type="Proteomes" id="UP001642409"/>
    </source>
</evidence>
<feature type="transmembrane region" description="Helical" evidence="1">
    <location>
        <begin position="72"/>
        <end position="91"/>
    </location>
</feature>
<proteinExistence type="predicted"/>
<keyword evidence="1" id="KW-0472">Membrane</keyword>
<reference evidence="3 4" key="2">
    <citation type="submission" date="2024-07" db="EMBL/GenBank/DDBJ databases">
        <authorList>
            <person name="Akdeniz Z."/>
        </authorList>
    </citation>
    <scope>NUCLEOTIDE SEQUENCE [LARGE SCALE GENOMIC DNA]</scope>
</reference>
<keyword evidence="1 2" id="KW-0812">Transmembrane</keyword>
<reference evidence="2" key="1">
    <citation type="submission" date="2023-06" db="EMBL/GenBank/DDBJ databases">
        <authorList>
            <person name="Kurt Z."/>
        </authorList>
    </citation>
    <scope>NUCLEOTIDE SEQUENCE</scope>
</reference>
<name>A0AA86PGR1_9EUKA</name>
<evidence type="ECO:0000313" key="3">
    <source>
        <dbReference type="EMBL" id="CAL6014646.1"/>
    </source>
</evidence>
<keyword evidence="1" id="KW-1133">Transmembrane helix</keyword>
<feature type="transmembrane region" description="Helical" evidence="1">
    <location>
        <begin position="185"/>
        <end position="206"/>
    </location>
</feature>
<feature type="transmembrane region" description="Helical" evidence="1">
    <location>
        <begin position="218"/>
        <end position="241"/>
    </location>
</feature>
<keyword evidence="4" id="KW-1185">Reference proteome</keyword>
<sequence length="303" mass="35010">MQATKYEKCIKSGKCSHLICSIFTSCYKKSRYDSTMLISFAIIEFIVSLVQLVLLGFFIARGKQNQAIRVHYKIFIVSFLALVSRSAWYYFARYYYYANEPVQTQQVLNAISLTSMYIQQSFYVQSWLSIILLLNNMKGEKIVKIVFPITDLGVFITALTVIILRCLNGNEQQTNTSYYTVFCKFVAALNVALGIIFVVVGAIIFSKLRNYYKCFSRSVMSFLCVSVTFLALTTSRFVALIWQDVTYEYLEQNLFGALEYFIPDFVSTLVINMVQINILISIQKKNKRNKSEEEDSLVDNRYF</sequence>
<evidence type="ECO:0000256" key="1">
    <source>
        <dbReference type="SAM" id="Phobius"/>
    </source>
</evidence>
<gene>
    <name evidence="3" type="ORF">HINF_LOCUS24367</name>
    <name evidence="2" type="ORF">HINF_LOCUS25601</name>
</gene>
<feature type="transmembrane region" description="Helical" evidence="1">
    <location>
        <begin position="261"/>
        <end position="280"/>
    </location>
</feature>
<feature type="transmembrane region" description="Helical" evidence="1">
    <location>
        <begin position="37"/>
        <end position="60"/>
    </location>
</feature>
<protein>
    <submittedName>
        <fullName evidence="2">Transmembrane domain-containing protein</fullName>
    </submittedName>
    <submittedName>
        <fullName evidence="3">Transmembrane_domain-containing protein</fullName>
    </submittedName>
</protein>
<comment type="caution">
    <text evidence="2">The sequence shown here is derived from an EMBL/GenBank/DDBJ whole genome shotgun (WGS) entry which is preliminary data.</text>
</comment>
<dbReference type="AlphaFoldDB" id="A0AA86PGR1"/>
<accession>A0AA86PGR1</accession>
<dbReference type="Proteomes" id="UP001642409">
    <property type="component" value="Unassembled WGS sequence"/>
</dbReference>